<dbReference type="AlphaFoldDB" id="A0AAV5T6D3"/>
<organism evidence="3 4">
    <name type="scientific">Pristionchus entomophagus</name>
    <dbReference type="NCBI Taxonomy" id="358040"/>
    <lineage>
        <taxon>Eukaryota</taxon>
        <taxon>Metazoa</taxon>
        <taxon>Ecdysozoa</taxon>
        <taxon>Nematoda</taxon>
        <taxon>Chromadorea</taxon>
        <taxon>Rhabditida</taxon>
        <taxon>Rhabditina</taxon>
        <taxon>Diplogasteromorpha</taxon>
        <taxon>Diplogasteroidea</taxon>
        <taxon>Neodiplogasteridae</taxon>
        <taxon>Pristionchus</taxon>
    </lineage>
</organism>
<feature type="region of interest" description="Disordered" evidence="1">
    <location>
        <begin position="1"/>
        <end position="200"/>
    </location>
</feature>
<reference evidence="3" key="1">
    <citation type="submission" date="2023-10" db="EMBL/GenBank/DDBJ databases">
        <title>Genome assembly of Pristionchus species.</title>
        <authorList>
            <person name="Yoshida K."/>
            <person name="Sommer R.J."/>
        </authorList>
    </citation>
    <scope>NUCLEOTIDE SEQUENCE</scope>
    <source>
        <strain evidence="3">RS0144</strain>
    </source>
</reference>
<feature type="domain" description="C2H2-type" evidence="2">
    <location>
        <begin position="284"/>
        <end position="307"/>
    </location>
</feature>
<feature type="compositionally biased region" description="Polar residues" evidence="1">
    <location>
        <begin position="52"/>
        <end position="61"/>
    </location>
</feature>
<accession>A0AAV5T6D3</accession>
<dbReference type="EMBL" id="BTSX01000003">
    <property type="protein sequence ID" value="GMS87885.1"/>
    <property type="molecule type" value="Genomic_DNA"/>
</dbReference>
<feature type="domain" description="C2H2-type" evidence="2">
    <location>
        <begin position="208"/>
        <end position="231"/>
    </location>
</feature>
<dbReference type="Proteomes" id="UP001432027">
    <property type="component" value="Unassembled WGS sequence"/>
</dbReference>
<keyword evidence="4" id="KW-1185">Reference proteome</keyword>
<evidence type="ECO:0000256" key="1">
    <source>
        <dbReference type="SAM" id="MobiDB-lite"/>
    </source>
</evidence>
<feature type="compositionally biased region" description="Basic and acidic residues" evidence="1">
    <location>
        <begin position="164"/>
        <end position="190"/>
    </location>
</feature>
<feature type="compositionally biased region" description="Basic and acidic residues" evidence="1">
    <location>
        <begin position="1"/>
        <end position="10"/>
    </location>
</feature>
<evidence type="ECO:0000313" key="3">
    <source>
        <dbReference type="EMBL" id="GMS87885.1"/>
    </source>
</evidence>
<feature type="compositionally biased region" description="Acidic residues" evidence="1">
    <location>
        <begin position="154"/>
        <end position="163"/>
    </location>
</feature>
<gene>
    <name evidence="3" type="ORF">PENTCL1PPCAC_10060</name>
</gene>
<feature type="non-terminal residue" evidence="3">
    <location>
        <position position="1"/>
    </location>
</feature>
<name>A0AAV5T6D3_9BILA</name>
<proteinExistence type="predicted"/>
<protein>
    <recommendedName>
        <fullName evidence="2">C2H2-type domain-containing protein</fullName>
    </recommendedName>
</protein>
<evidence type="ECO:0000313" key="4">
    <source>
        <dbReference type="Proteomes" id="UP001432027"/>
    </source>
</evidence>
<feature type="compositionally biased region" description="Basic and acidic residues" evidence="1">
    <location>
        <begin position="87"/>
        <end position="97"/>
    </location>
</feature>
<evidence type="ECO:0000259" key="2">
    <source>
        <dbReference type="SMART" id="SM00355"/>
    </source>
</evidence>
<dbReference type="SMART" id="SM00355">
    <property type="entry name" value="ZnF_C2H2"/>
    <property type="match status" value="2"/>
</dbReference>
<comment type="caution">
    <text evidence="3">The sequence shown here is derived from an EMBL/GenBank/DDBJ whole genome shotgun (WGS) entry which is preliminary data.</text>
</comment>
<feature type="compositionally biased region" description="Basic and acidic residues" evidence="1">
    <location>
        <begin position="62"/>
        <end position="71"/>
    </location>
</feature>
<sequence length="351" mass="39451">EKMEPKKEPIDATETVPVDNQISGQDYSGDFNGNEMLNDDMGDRMEDMANETVDTSLNEPPSNKDMEKESTRTVVRKGSNDAISDDLIEKEGEKESVGHTNALNDPMELDMEKERESGKIVYNAASKESSDSVQVVKRRSSRNASKPPNYNVEPWDDSDLDLEPAEKKSKSDSEKIKNDNVRSSRKKEDQSGSDGKARRISRLNDTELECPECEYRTLNVSTWISHLKKIHSTNPSLASLALSCECGHEGVSHEHSFVCDIAKFTVIRKRDGPIRRLGDEKTTPQCILCEFFPKTPGGYIAHLHRYHKSNLNANGIYLACDCGLEVRTNYDYNHSNGCDKRQFSLHKLGGK</sequence>
<dbReference type="InterPro" id="IPR013087">
    <property type="entry name" value="Znf_C2H2_type"/>
</dbReference>